<dbReference type="HOGENOM" id="CLU_023230_0_0_4"/>
<evidence type="ECO:0000256" key="1">
    <source>
        <dbReference type="ARBA" id="ARBA00004651"/>
    </source>
</evidence>
<dbReference type="AlphaFoldDB" id="A0A0C6P086"/>
<reference evidence="8 9" key="1">
    <citation type="journal article" date="2012" name="BMC Genomics">
        <title>Comparative genomics of the classical Bordetella subspecies: the evolution and exchange of virulence-associated diversity amongst closely related pathogens.</title>
        <authorList>
            <person name="Park J."/>
            <person name="Zhang Y."/>
            <person name="Buboltz A.M."/>
            <person name="Zhang X."/>
            <person name="Schuster S.C."/>
            <person name="Ahuja U."/>
            <person name="Liu M."/>
            <person name="Miller J.F."/>
            <person name="Sebaihia M."/>
            <person name="Bentley S.D."/>
            <person name="Parkhill J."/>
            <person name="Harvill E.T."/>
        </authorList>
    </citation>
    <scope>NUCLEOTIDE SEQUENCE [LARGE SCALE GENOMIC DNA]</scope>
    <source>
        <strain evidence="8 9">253</strain>
    </source>
</reference>
<dbReference type="Gene3D" id="3.40.720.10">
    <property type="entry name" value="Alkaline Phosphatase, subunit A"/>
    <property type="match status" value="1"/>
</dbReference>
<evidence type="ECO:0000256" key="4">
    <source>
        <dbReference type="ARBA" id="ARBA00022989"/>
    </source>
</evidence>
<dbReference type="Proteomes" id="UP000007564">
    <property type="component" value="Chromosome"/>
</dbReference>
<gene>
    <name evidence="8" type="primary">wcbQ</name>
    <name evidence="8" type="ORF">BN112_0722</name>
</gene>
<dbReference type="KEGG" id="bbh:BN112_0722"/>
<dbReference type="GO" id="GO:0005886">
    <property type="term" value="C:plasma membrane"/>
    <property type="evidence" value="ECO:0007669"/>
    <property type="project" value="UniProtKB-SubCell"/>
</dbReference>
<evidence type="ECO:0000256" key="3">
    <source>
        <dbReference type="ARBA" id="ARBA00022692"/>
    </source>
</evidence>
<dbReference type="RefSeq" id="WP_003811237.1">
    <property type="nucleotide sequence ID" value="NC_019382.1"/>
</dbReference>
<sequence>MAETFWLALAPAWAGGLVLSWALEALLRPPVQPPWRRPAWTLLLHAGVWTLLFALELALFRRPYFGAINVLAIEAVLVLVSAAKARVLREPFVYSDFEYFTDALRHPRLYLPFLGWPAALLLACGYGLALWAGLALEPSATGARTAAWAAHAAPAPFWGATLALAAAGAALAVLAGHRDAGLTYEADQDLRRLGLVATLWLYGRAERQPWTPAMRSGPFGAAPAAAGAGPLPHLVSVQSESFFDARRVFGTLKPEVLAGLDALRAEALEHGQLEVAAWGANTVRTEFAFLTGLAASALGVHRYNPYRRLRQPQPSLASHLRQRGYRTVCVHPFHASFYGRDRVMPWLGFDEFVHLDAFADAPRAGPYVADAALARYVAERLAGQGSQPLYVHVITMENHGPLHWESVDAADAAAVLDGPLAPGCADLVAYARHLRNADAMFTGLAAAMRGLSRPAGLCVYGDHVPIMAEVYRRLGEPDGRTDYLIWQAGGQGGAAPGLRRVDELAQVFLRHMGLAPPG</sequence>
<accession>A0A0C6P086</accession>
<keyword evidence="4 6" id="KW-1133">Transmembrane helix</keyword>
<keyword evidence="2" id="KW-1003">Cell membrane</keyword>
<dbReference type="PANTHER" id="PTHR47371:SF3">
    <property type="entry name" value="PHOSPHOGLYCEROL TRANSFERASE I"/>
    <property type="match status" value="1"/>
</dbReference>
<proteinExistence type="predicted"/>
<feature type="transmembrane region" description="Helical" evidence="6">
    <location>
        <begin position="109"/>
        <end position="135"/>
    </location>
</feature>
<evidence type="ECO:0000256" key="6">
    <source>
        <dbReference type="SAM" id="Phobius"/>
    </source>
</evidence>
<dbReference type="SUPFAM" id="SSF53649">
    <property type="entry name" value="Alkaline phosphatase-like"/>
    <property type="match status" value="1"/>
</dbReference>
<dbReference type="PANTHER" id="PTHR47371">
    <property type="entry name" value="LIPOTEICHOIC ACID SYNTHASE"/>
    <property type="match status" value="1"/>
</dbReference>
<dbReference type="InterPro" id="IPR017850">
    <property type="entry name" value="Alkaline_phosphatase_core_sf"/>
</dbReference>
<dbReference type="CDD" id="cd16015">
    <property type="entry name" value="LTA_synthase"/>
    <property type="match status" value="1"/>
</dbReference>
<comment type="subcellular location">
    <subcellularLocation>
        <location evidence="1">Cell membrane</location>
        <topology evidence="1">Multi-pass membrane protein</topology>
    </subcellularLocation>
</comment>
<dbReference type="Pfam" id="PF00884">
    <property type="entry name" value="Sulfatase"/>
    <property type="match status" value="1"/>
</dbReference>
<feature type="transmembrane region" description="Helical" evidence="6">
    <location>
        <begin position="155"/>
        <end position="175"/>
    </location>
</feature>
<evidence type="ECO:0000313" key="8">
    <source>
        <dbReference type="EMBL" id="CCJ52640.1"/>
    </source>
</evidence>
<feature type="transmembrane region" description="Helical" evidence="6">
    <location>
        <begin position="6"/>
        <end position="27"/>
    </location>
</feature>
<evidence type="ECO:0000256" key="2">
    <source>
        <dbReference type="ARBA" id="ARBA00022475"/>
    </source>
</evidence>
<evidence type="ECO:0000313" key="9">
    <source>
        <dbReference type="Proteomes" id="UP000007564"/>
    </source>
</evidence>
<dbReference type="OrthoDB" id="5363296at2"/>
<keyword evidence="3 6" id="KW-0812">Transmembrane</keyword>
<feature type="domain" description="Sulfatase N-terminal" evidence="7">
    <location>
        <begin position="232"/>
        <end position="513"/>
    </location>
</feature>
<organism evidence="8 9">
    <name type="scientific">Bordetella bronchiseptica 253</name>
    <dbReference type="NCBI Taxonomy" id="568707"/>
    <lineage>
        <taxon>Bacteria</taxon>
        <taxon>Pseudomonadati</taxon>
        <taxon>Pseudomonadota</taxon>
        <taxon>Betaproteobacteria</taxon>
        <taxon>Burkholderiales</taxon>
        <taxon>Alcaligenaceae</taxon>
        <taxon>Bordetella</taxon>
    </lineage>
</organism>
<feature type="transmembrane region" description="Helical" evidence="6">
    <location>
        <begin position="66"/>
        <end position="88"/>
    </location>
</feature>
<evidence type="ECO:0000259" key="7">
    <source>
        <dbReference type="Pfam" id="PF00884"/>
    </source>
</evidence>
<keyword evidence="5 6" id="KW-0472">Membrane</keyword>
<dbReference type="EMBL" id="HE965806">
    <property type="protein sequence ID" value="CCJ52640.1"/>
    <property type="molecule type" value="Genomic_DNA"/>
</dbReference>
<evidence type="ECO:0000256" key="5">
    <source>
        <dbReference type="ARBA" id="ARBA00023136"/>
    </source>
</evidence>
<feature type="transmembrane region" description="Helical" evidence="6">
    <location>
        <begin position="39"/>
        <end position="60"/>
    </location>
</feature>
<dbReference type="InterPro" id="IPR000917">
    <property type="entry name" value="Sulfatase_N"/>
</dbReference>
<dbReference type="InterPro" id="IPR050448">
    <property type="entry name" value="OpgB/LTA_synthase_biosynth"/>
</dbReference>
<name>A0A0C6P086_BORBO</name>
<protein>
    <submittedName>
        <fullName evidence="8">Putative capsular polysaccharide biosynthesis protein</fullName>
    </submittedName>
</protein>